<dbReference type="RefSeq" id="WP_311699067.1">
    <property type="nucleotide sequence ID" value="NZ_JAVREY010000056.1"/>
</dbReference>
<proteinExistence type="predicted"/>
<protein>
    <submittedName>
        <fullName evidence="4">NUDIX hydrolase</fullName>
    </submittedName>
</protein>
<dbReference type="InterPro" id="IPR015797">
    <property type="entry name" value="NUDIX_hydrolase-like_dom_sf"/>
</dbReference>
<evidence type="ECO:0000256" key="1">
    <source>
        <dbReference type="ARBA" id="ARBA00001946"/>
    </source>
</evidence>
<accession>A0ABU2U375</accession>
<dbReference type="GO" id="GO:0016787">
    <property type="term" value="F:hydrolase activity"/>
    <property type="evidence" value="ECO:0007669"/>
    <property type="project" value="UniProtKB-KW"/>
</dbReference>
<name>A0ABU2U375_9ACTN</name>
<keyword evidence="5" id="KW-1185">Reference proteome</keyword>
<evidence type="ECO:0000313" key="5">
    <source>
        <dbReference type="Proteomes" id="UP001183809"/>
    </source>
</evidence>
<organism evidence="4 5">
    <name type="scientific">Streptomyces gibsoniae</name>
    <dbReference type="NCBI Taxonomy" id="3075529"/>
    <lineage>
        <taxon>Bacteria</taxon>
        <taxon>Bacillati</taxon>
        <taxon>Actinomycetota</taxon>
        <taxon>Actinomycetes</taxon>
        <taxon>Kitasatosporales</taxon>
        <taxon>Streptomycetaceae</taxon>
        <taxon>Streptomyces</taxon>
    </lineage>
</organism>
<dbReference type="PROSITE" id="PS51462">
    <property type="entry name" value="NUDIX"/>
    <property type="match status" value="2"/>
</dbReference>
<reference evidence="5" key="1">
    <citation type="submission" date="2023-07" db="EMBL/GenBank/DDBJ databases">
        <title>30 novel species of actinomycetes from the DSMZ collection.</title>
        <authorList>
            <person name="Nouioui I."/>
        </authorList>
    </citation>
    <scope>NUCLEOTIDE SEQUENCE [LARGE SCALE GENOMIC DNA]</scope>
    <source>
        <strain evidence="5">DSM 41699</strain>
    </source>
</reference>
<dbReference type="CDD" id="cd04683">
    <property type="entry name" value="NUDIX_Hydrolase"/>
    <property type="match status" value="1"/>
</dbReference>
<dbReference type="Pfam" id="PF00293">
    <property type="entry name" value="NUDIX"/>
    <property type="match status" value="2"/>
</dbReference>
<dbReference type="PANTHER" id="PTHR43046">
    <property type="entry name" value="GDP-MANNOSE MANNOSYL HYDROLASE"/>
    <property type="match status" value="1"/>
</dbReference>
<gene>
    <name evidence="4" type="ORF">RM764_32220</name>
</gene>
<dbReference type="PANTHER" id="PTHR43046:SF14">
    <property type="entry name" value="MUTT_NUDIX FAMILY PROTEIN"/>
    <property type="match status" value="1"/>
</dbReference>
<feature type="domain" description="Nudix hydrolase" evidence="3">
    <location>
        <begin position="167"/>
        <end position="298"/>
    </location>
</feature>
<comment type="caution">
    <text evidence="4">The sequence shown here is derived from an EMBL/GenBank/DDBJ whole genome shotgun (WGS) entry which is preliminary data.</text>
</comment>
<keyword evidence="2 4" id="KW-0378">Hydrolase</keyword>
<dbReference type="InterPro" id="IPR000086">
    <property type="entry name" value="NUDIX_hydrolase_dom"/>
</dbReference>
<dbReference type="InterPro" id="IPR020476">
    <property type="entry name" value="Nudix_hydrolase"/>
</dbReference>
<feature type="domain" description="Nudix hydrolase" evidence="3">
    <location>
        <begin position="5"/>
        <end position="136"/>
    </location>
</feature>
<dbReference type="Gene3D" id="3.90.79.10">
    <property type="entry name" value="Nucleoside Triphosphate Pyrophosphohydrolase"/>
    <property type="match status" value="2"/>
</dbReference>
<evidence type="ECO:0000259" key="3">
    <source>
        <dbReference type="PROSITE" id="PS51462"/>
    </source>
</evidence>
<evidence type="ECO:0000313" key="4">
    <source>
        <dbReference type="EMBL" id="MDT0467608.1"/>
    </source>
</evidence>
<dbReference type="Proteomes" id="UP001183809">
    <property type="component" value="Unassembled WGS sequence"/>
</dbReference>
<dbReference type="EMBL" id="JAVREY010000056">
    <property type="protein sequence ID" value="MDT0467608.1"/>
    <property type="molecule type" value="Genomic_DNA"/>
</dbReference>
<evidence type="ECO:0000256" key="2">
    <source>
        <dbReference type="ARBA" id="ARBA00022801"/>
    </source>
</evidence>
<comment type="cofactor">
    <cofactor evidence="1">
        <name>Mg(2+)</name>
        <dbReference type="ChEBI" id="CHEBI:18420"/>
    </cofactor>
</comment>
<dbReference type="PRINTS" id="PR00502">
    <property type="entry name" value="NUDIXFAMILY"/>
</dbReference>
<sequence>MTAPAAPMTVMALLVRPDGRYLLHLRDANKNICSAGQWSLPGGHPEPHESPDEAIARELLEQAGLRIPHLAPLAVIENTDADDRPTSRILVYIGTWNGDPALLPLTEGIMLRWTDPEQIPYLTMDPKTTAAIHHHRAQADPGVRHHAGGQLPVLRVCGTGTGRKTVPNVIGVHLYLERDGEILLGLRHPDSAYAPLEHHFLAGHCERESAVACLIREAMEEAGLVIKAEDVDLVHTVHLLDAPGTQPRLQLVFRARQWQGEPQVMEPDKCVNWGWWPADALPEPTVAYTRGAIDGIRHGRHYTELGWA</sequence>
<dbReference type="SUPFAM" id="SSF55811">
    <property type="entry name" value="Nudix"/>
    <property type="match status" value="2"/>
</dbReference>